<evidence type="ECO:0000313" key="1">
    <source>
        <dbReference type="EMBL" id="TMP42297.1"/>
    </source>
</evidence>
<dbReference type="Proteomes" id="UP000307706">
    <property type="component" value="Unassembled WGS sequence"/>
</dbReference>
<keyword evidence="3" id="KW-1185">Reference proteome</keyword>
<evidence type="ECO:0000313" key="4">
    <source>
        <dbReference type="Proteomes" id="UP000307706"/>
    </source>
</evidence>
<protein>
    <submittedName>
        <fullName evidence="2">Uncharacterized protein</fullName>
    </submittedName>
</protein>
<reference evidence="4" key="2">
    <citation type="submission" date="2019-06" db="EMBL/GenBank/DDBJ databases">
        <title>Co-occurence of chitin degradation, pigmentation and bioactivity in marine Pseudoalteromonas.</title>
        <authorList>
            <person name="Sonnenschein E.C."/>
            <person name="Bech P.K."/>
        </authorList>
    </citation>
    <scope>NUCLEOTIDE SEQUENCE [LARGE SCALE GENOMIC DNA]</scope>
    <source>
        <strain evidence="4">S2231</strain>
        <strain evidence="1">S2233</strain>
    </source>
</reference>
<name>A0A5S3XJM0_9GAMM</name>
<reference evidence="2" key="3">
    <citation type="submission" date="2019-09" db="EMBL/GenBank/DDBJ databases">
        <title>Co-occurence of chitin degradation, pigmentation and bioactivity in marine Pseudoalteromonas.</title>
        <authorList>
            <person name="Sonnenschein E.C."/>
            <person name="Bech P.K."/>
        </authorList>
    </citation>
    <scope>NUCLEOTIDE SEQUENCE</scope>
    <source>
        <strain evidence="2">S2231</strain>
        <strain evidence="3">S2233</strain>
    </source>
</reference>
<dbReference type="RefSeq" id="WP_138597243.1">
    <property type="nucleotide sequence ID" value="NZ_PNCK01000041.1"/>
</dbReference>
<dbReference type="EMBL" id="PNCK01000041">
    <property type="protein sequence ID" value="TMP42297.1"/>
    <property type="molecule type" value="Genomic_DNA"/>
</dbReference>
<dbReference type="OrthoDB" id="6303838at2"/>
<dbReference type="AlphaFoldDB" id="A0A5S3XJM0"/>
<dbReference type="EMBL" id="PNCL01000119">
    <property type="protein sequence ID" value="TMP54586.1"/>
    <property type="molecule type" value="Genomic_DNA"/>
</dbReference>
<comment type="caution">
    <text evidence="2">The sequence shown here is derived from an EMBL/GenBank/DDBJ whole genome shotgun (WGS) entry which is preliminary data.</text>
</comment>
<sequence length="61" mass="6661">MKLSLNKRNIKTLTNDKTQLPQEVTMLIAGARTHSGPTLCTEISLNADNSRPSICTANPHN</sequence>
<dbReference type="Proteomes" id="UP000305730">
    <property type="component" value="Unassembled WGS sequence"/>
</dbReference>
<accession>A0A5S3XJM0</accession>
<evidence type="ECO:0000313" key="2">
    <source>
        <dbReference type="EMBL" id="TMP54586.1"/>
    </source>
</evidence>
<gene>
    <name evidence="2" type="ORF">CWB96_19075</name>
    <name evidence="1" type="ORF">CWB97_12295</name>
</gene>
<proteinExistence type="predicted"/>
<reference evidence="2 4" key="1">
    <citation type="submission" date="2017-12" db="EMBL/GenBank/DDBJ databases">
        <authorList>
            <person name="Paulsen S."/>
            <person name="Gram L.K."/>
        </authorList>
    </citation>
    <scope>NUCLEOTIDE SEQUENCE [LARGE SCALE GENOMIC DNA]</scope>
    <source>
        <strain evidence="2 4">S2231</strain>
        <strain evidence="1">S2233</strain>
    </source>
</reference>
<organism evidence="2 4">
    <name type="scientific">Pseudoalteromonas citrea</name>
    <dbReference type="NCBI Taxonomy" id="43655"/>
    <lineage>
        <taxon>Bacteria</taxon>
        <taxon>Pseudomonadati</taxon>
        <taxon>Pseudomonadota</taxon>
        <taxon>Gammaproteobacteria</taxon>
        <taxon>Alteromonadales</taxon>
        <taxon>Pseudoalteromonadaceae</taxon>
        <taxon>Pseudoalteromonas</taxon>
    </lineage>
</organism>
<evidence type="ECO:0000313" key="3">
    <source>
        <dbReference type="Proteomes" id="UP000305730"/>
    </source>
</evidence>